<dbReference type="InterPro" id="IPR003593">
    <property type="entry name" value="AAA+_ATPase"/>
</dbReference>
<dbReference type="PROSITE" id="PS50893">
    <property type="entry name" value="ABC_TRANSPORTER_2"/>
    <property type="match status" value="1"/>
</dbReference>
<proteinExistence type="inferred from homology"/>
<name>A0ABS5QR57_9LACO</name>
<evidence type="ECO:0000256" key="3">
    <source>
        <dbReference type="ARBA" id="ARBA00022741"/>
    </source>
</evidence>
<gene>
    <name evidence="6" type="ORF">G6R28_00335</name>
</gene>
<comment type="similarity">
    <text evidence="1">Belongs to the ABC transporter superfamily.</text>
</comment>
<reference evidence="6 7" key="1">
    <citation type="submission" date="2020-02" db="EMBL/GenBank/DDBJ databases">
        <title>Fructobacillus sp. isolated from paper mulberry of Taiwan.</title>
        <authorList>
            <person name="Lin S.-T."/>
        </authorList>
    </citation>
    <scope>NUCLEOTIDE SEQUENCE [LARGE SCALE GENOMIC DNA]</scope>
    <source>
        <strain evidence="6 7">M1-21</strain>
    </source>
</reference>
<dbReference type="Pfam" id="PF00005">
    <property type="entry name" value="ABC_tran"/>
    <property type="match status" value="1"/>
</dbReference>
<keyword evidence="3" id="KW-0547">Nucleotide-binding</keyword>
<evidence type="ECO:0000256" key="2">
    <source>
        <dbReference type="ARBA" id="ARBA00022448"/>
    </source>
</evidence>
<dbReference type="Proteomes" id="UP000735205">
    <property type="component" value="Unassembled WGS sequence"/>
</dbReference>
<dbReference type="RefSeq" id="WP_213792261.1">
    <property type="nucleotide sequence ID" value="NZ_JAAMFJ010000001.1"/>
</dbReference>
<dbReference type="PANTHER" id="PTHR42711">
    <property type="entry name" value="ABC TRANSPORTER ATP-BINDING PROTEIN"/>
    <property type="match status" value="1"/>
</dbReference>
<dbReference type="SMART" id="SM00382">
    <property type="entry name" value="AAA"/>
    <property type="match status" value="1"/>
</dbReference>
<evidence type="ECO:0000259" key="5">
    <source>
        <dbReference type="PROSITE" id="PS50893"/>
    </source>
</evidence>
<dbReference type="Gene3D" id="3.40.50.300">
    <property type="entry name" value="P-loop containing nucleotide triphosphate hydrolases"/>
    <property type="match status" value="1"/>
</dbReference>
<dbReference type="GO" id="GO:0005524">
    <property type="term" value="F:ATP binding"/>
    <property type="evidence" value="ECO:0007669"/>
    <property type="project" value="UniProtKB-KW"/>
</dbReference>
<keyword evidence="2" id="KW-0813">Transport</keyword>
<evidence type="ECO:0000256" key="1">
    <source>
        <dbReference type="ARBA" id="ARBA00005417"/>
    </source>
</evidence>
<dbReference type="InterPro" id="IPR050763">
    <property type="entry name" value="ABC_transporter_ATP-binding"/>
</dbReference>
<feature type="domain" description="ABC transporter" evidence="5">
    <location>
        <begin position="11"/>
        <end position="242"/>
    </location>
</feature>
<protein>
    <submittedName>
        <fullName evidence="6">ABC transporter ATP-binding protein</fullName>
    </submittedName>
</protein>
<keyword evidence="4 6" id="KW-0067">ATP-binding</keyword>
<evidence type="ECO:0000313" key="7">
    <source>
        <dbReference type="Proteomes" id="UP000735205"/>
    </source>
</evidence>
<organism evidence="6 7">
    <name type="scientific">Fructobacillus papyrifericola</name>
    <dbReference type="NCBI Taxonomy" id="2713172"/>
    <lineage>
        <taxon>Bacteria</taxon>
        <taxon>Bacillati</taxon>
        <taxon>Bacillota</taxon>
        <taxon>Bacilli</taxon>
        <taxon>Lactobacillales</taxon>
        <taxon>Lactobacillaceae</taxon>
        <taxon>Fructobacillus</taxon>
    </lineage>
</organism>
<accession>A0ABS5QR57</accession>
<dbReference type="SUPFAM" id="SSF52540">
    <property type="entry name" value="P-loop containing nucleoside triphosphate hydrolases"/>
    <property type="match status" value="1"/>
</dbReference>
<comment type="caution">
    <text evidence="6">The sequence shown here is derived from an EMBL/GenBank/DDBJ whole genome shotgun (WGS) entry which is preliminary data.</text>
</comment>
<dbReference type="InterPro" id="IPR027417">
    <property type="entry name" value="P-loop_NTPase"/>
</dbReference>
<evidence type="ECO:0000313" key="6">
    <source>
        <dbReference type="EMBL" id="MBS9335683.1"/>
    </source>
</evidence>
<evidence type="ECO:0000256" key="4">
    <source>
        <dbReference type="ARBA" id="ARBA00022840"/>
    </source>
</evidence>
<dbReference type="InterPro" id="IPR003439">
    <property type="entry name" value="ABC_transporter-like_ATP-bd"/>
</dbReference>
<sequence>MKNDKGGSALLSVRDLTKKYQEKPVLKGLSFDLVPGQIISFIGPNGAGKMTLLKILSGYLTADSGQVLVGGQDQTNHLEVLNQAVSVVFGGSNGFYKNATVEENLFFFATLMGIPGKERRKRVEKVLSQVTLEEKRKEKVSALSMGLLQRLHIARGLLKESSLLLLDEPTNAVDAETAARLRELIADIAKSGRAIVLTSHILQEVSNLADEIHLLYDGRVQFSGTVEEMAQASGVRQIDRPATLEESYLAFMKRLGG</sequence>
<dbReference type="PANTHER" id="PTHR42711:SF5">
    <property type="entry name" value="ABC TRANSPORTER ATP-BINDING PROTEIN NATA"/>
    <property type="match status" value="1"/>
</dbReference>
<keyword evidence="7" id="KW-1185">Reference proteome</keyword>
<dbReference type="EMBL" id="JAAMFJ010000001">
    <property type="protein sequence ID" value="MBS9335683.1"/>
    <property type="molecule type" value="Genomic_DNA"/>
</dbReference>